<dbReference type="PANTHER" id="PTHR11662">
    <property type="entry name" value="SOLUTE CARRIER FAMILY 17"/>
    <property type="match status" value="1"/>
</dbReference>
<dbReference type="AlphaFoldDB" id="A0AAV1KDB9"/>
<keyword evidence="2 5" id="KW-0812">Transmembrane</keyword>
<dbReference type="Proteomes" id="UP001314205">
    <property type="component" value="Unassembled WGS sequence"/>
</dbReference>
<feature type="transmembrane region" description="Helical" evidence="5">
    <location>
        <begin position="340"/>
        <end position="359"/>
    </location>
</feature>
<dbReference type="SUPFAM" id="SSF103473">
    <property type="entry name" value="MFS general substrate transporter"/>
    <property type="match status" value="1"/>
</dbReference>
<dbReference type="EMBL" id="CAVLGL010000013">
    <property type="protein sequence ID" value="CAK1579849.1"/>
    <property type="molecule type" value="Genomic_DNA"/>
</dbReference>
<keyword evidence="4 5" id="KW-0472">Membrane</keyword>
<feature type="transmembrane region" description="Helical" evidence="5">
    <location>
        <begin position="435"/>
        <end position="454"/>
    </location>
</feature>
<evidence type="ECO:0000259" key="6">
    <source>
        <dbReference type="PROSITE" id="PS50850"/>
    </source>
</evidence>
<evidence type="ECO:0000256" key="5">
    <source>
        <dbReference type="SAM" id="Phobius"/>
    </source>
</evidence>
<evidence type="ECO:0000256" key="2">
    <source>
        <dbReference type="ARBA" id="ARBA00022692"/>
    </source>
</evidence>
<dbReference type="Gene3D" id="1.20.1250.20">
    <property type="entry name" value="MFS general substrate transporter like domains"/>
    <property type="match status" value="1"/>
</dbReference>
<dbReference type="PANTHER" id="PTHR11662:SF280">
    <property type="entry name" value="FI21844P1-RELATED"/>
    <property type="match status" value="1"/>
</dbReference>
<protein>
    <recommendedName>
        <fullName evidence="6">Major facilitator superfamily (MFS) profile domain-containing protein</fullName>
    </recommendedName>
</protein>
<dbReference type="InterPro" id="IPR036259">
    <property type="entry name" value="MFS_trans_sf"/>
</dbReference>
<feature type="transmembrane region" description="Helical" evidence="5">
    <location>
        <begin position="32"/>
        <end position="56"/>
    </location>
</feature>
<gene>
    <name evidence="7" type="ORF">PARMNEM_LOCUS1733</name>
</gene>
<dbReference type="InterPro" id="IPR050382">
    <property type="entry name" value="MFS_Na/Anion_cotransporter"/>
</dbReference>
<dbReference type="GO" id="GO:0016020">
    <property type="term" value="C:membrane"/>
    <property type="evidence" value="ECO:0007669"/>
    <property type="project" value="UniProtKB-SubCell"/>
</dbReference>
<evidence type="ECO:0000313" key="8">
    <source>
        <dbReference type="Proteomes" id="UP001314205"/>
    </source>
</evidence>
<feature type="transmembrane region" description="Helical" evidence="5">
    <location>
        <begin position="168"/>
        <end position="187"/>
    </location>
</feature>
<dbReference type="GO" id="GO:0006820">
    <property type="term" value="P:monoatomic anion transport"/>
    <property type="evidence" value="ECO:0007669"/>
    <property type="project" value="TreeGrafter"/>
</dbReference>
<evidence type="ECO:0000256" key="4">
    <source>
        <dbReference type="ARBA" id="ARBA00023136"/>
    </source>
</evidence>
<feature type="transmembrane region" description="Helical" evidence="5">
    <location>
        <begin position="76"/>
        <end position="99"/>
    </location>
</feature>
<evidence type="ECO:0000256" key="3">
    <source>
        <dbReference type="ARBA" id="ARBA00022989"/>
    </source>
</evidence>
<keyword evidence="3 5" id="KW-1133">Transmembrane helix</keyword>
<comment type="subcellular location">
    <subcellularLocation>
        <location evidence="1">Membrane</location>
        <topology evidence="1">Multi-pass membrane protein</topology>
    </subcellularLocation>
</comment>
<feature type="transmembrane region" description="Helical" evidence="5">
    <location>
        <begin position="199"/>
        <end position="218"/>
    </location>
</feature>
<dbReference type="PROSITE" id="PS50850">
    <property type="entry name" value="MFS"/>
    <property type="match status" value="1"/>
</dbReference>
<feature type="transmembrane region" description="Helical" evidence="5">
    <location>
        <begin position="365"/>
        <end position="385"/>
    </location>
</feature>
<sequence length="506" mass="56876">MYVEFLKYKFQDSYEGVITKTKFKIGVRHVQMLYMFLGSVVMGGMRGCIGIEILAIVDSTRRNDSYIQIHDWDRRVQGTIISSFFFGYAVMLLPAELYLKSFGDKFVITSVLLINGALSAAMPTIVNRGGWAAMCNAHFLMGMTQACISPVNQALLSKWLPPIERNPFGCLIDTGLYLGIIAALPLSGLLSETRLGWELIFYSQAIMTLSMAAMWGLLTASSPDEHQAVGDSEKEYIKETLACYRMKRLQKPWRNILRSRQIWAIVCAHAASNILFVFYLVDIPLYLKSKGLSLKECAQQTMLAVIALWFMYTTTTPTVDWFFKTGFITYICDVTYARKFVNALGAFSIVIGLLILPNITVEWPYIRLTVLIAILGILGFQYTGFLENLRDISQNYCGTLIVVSSSFASILAAVTPLLHGFILSTEVEDANRWRILFSSLAIVYAFCNIIYTVFGSSDRTDWDDIGKNKFGYHNSAIADNDTNELELHETNHSDTKLSKLEADTAM</sequence>
<feature type="transmembrane region" description="Helical" evidence="5">
    <location>
        <begin position="106"/>
        <end position="125"/>
    </location>
</feature>
<evidence type="ECO:0000256" key="1">
    <source>
        <dbReference type="ARBA" id="ARBA00004141"/>
    </source>
</evidence>
<dbReference type="InterPro" id="IPR020846">
    <property type="entry name" value="MFS_dom"/>
</dbReference>
<feature type="domain" description="Major facilitator superfamily (MFS) profile" evidence="6">
    <location>
        <begin position="31"/>
        <end position="459"/>
    </location>
</feature>
<reference evidence="7 8" key="1">
    <citation type="submission" date="2023-11" db="EMBL/GenBank/DDBJ databases">
        <authorList>
            <person name="Hedman E."/>
            <person name="Englund M."/>
            <person name="Stromberg M."/>
            <person name="Nyberg Akerstrom W."/>
            <person name="Nylinder S."/>
            <person name="Jareborg N."/>
            <person name="Kallberg Y."/>
            <person name="Kronander E."/>
        </authorList>
    </citation>
    <scope>NUCLEOTIDE SEQUENCE [LARGE SCALE GENOMIC DNA]</scope>
</reference>
<feature type="transmembrane region" description="Helical" evidence="5">
    <location>
        <begin position="301"/>
        <end position="319"/>
    </location>
</feature>
<feature type="transmembrane region" description="Helical" evidence="5">
    <location>
        <begin position="397"/>
        <end position="423"/>
    </location>
</feature>
<accession>A0AAV1KDB9</accession>
<keyword evidence="8" id="KW-1185">Reference proteome</keyword>
<feature type="transmembrane region" description="Helical" evidence="5">
    <location>
        <begin position="262"/>
        <end position="281"/>
    </location>
</feature>
<dbReference type="GO" id="GO:0022857">
    <property type="term" value="F:transmembrane transporter activity"/>
    <property type="evidence" value="ECO:0007669"/>
    <property type="project" value="InterPro"/>
</dbReference>
<proteinExistence type="predicted"/>
<evidence type="ECO:0000313" key="7">
    <source>
        <dbReference type="EMBL" id="CAK1579849.1"/>
    </source>
</evidence>
<comment type="caution">
    <text evidence="7">The sequence shown here is derived from an EMBL/GenBank/DDBJ whole genome shotgun (WGS) entry which is preliminary data.</text>
</comment>
<dbReference type="Pfam" id="PF07690">
    <property type="entry name" value="MFS_1"/>
    <property type="match status" value="1"/>
</dbReference>
<name>A0AAV1KDB9_9NEOP</name>
<organism evidence="7 8">
    <name type="scientific">Parnassius mnemosyne</name>
    <name type="common">clouded apollo</name>
    <dbReference type="NCBI Taxonomy" id="213953"/>
    <lineage>
        <taxon>Eukaryota</taxon>
        <taxon>Metazoa</taxon>
        <taxon>Ecdysozoa</taxon>
        <taxon>Arthropoda</taxon>
        <taxon>Hexapoda</taxon>
        <taxon>Insecta</taxon>
        <taxon>Pterygota</taxon>
        <taxon>Neoptera</taxon>
        <taxon>Endopterygota</taxon>
        <taxon>Lepidoptera</taxon>
        <taxon>Glossata</taxon>
        <taxon>Ditrysia</taxon>
        <taxon>Papilionoidea</taxon>
        <taxon>Papilionidae</taxon>
        <taxon>Parnassiinae</taxon>
        <taxon>Parnassini</taxon>
        <taxon>Parnassius</taxon>
        <taxon>Driopa</taxon>
    </lineage>
</organism>
<dbReference type="InterPro" id="IPR011701">
    <property type="entry name" value="MFS"/>
</dbReference>